<feature type="coiled-coil region" evidence="1">
    <location>
        <begin position="787"/>
        <end position="814"/>
    </location>
</feature>
<name>A0A9N8Q8D1_9BASI</name>
<comment type="caution">
    <text evidence="3">The sequence shown here is derived from an EMBL/GenBank/DDBJ whole genome shotgun (WGS) entry which is preliminary data.</text>
</comment>
<dbReference type="AlphaFoldDB" id="A0A9N8Q8D1"/>
<proteinExistence type="predicted"/>
<evidence type="ECO:0000256" key="1">
    <source>
        <dbReference type="SAM" id="Coils"/>
    </source>
</evidence>
<evidence type="ECO:0000313" key="3">
    <source>
        <dbReference type="EMBL" id="CAD6910650.1"/>
    </source>
</evidence>
<keyword evidence="4" id="KW-1185">Reference proteome</keyword>
<protein>
    <submittedName>
        <fullName evidence="3">Uncharacterized protein</fullName>
    </submittedName>
</protein>
<keyword evidence="1" id="KW-0175">Coiled coil</keyword>
<feature type="region of interest" description="Disordered" evidence="2">
    <location>
        <begin position="1050"/>
        <end position="1075"/>
    </location>
</feature>
<evidence type="ECO:0000256" key="2">
    <source>
        <dbReference type="SAM" id="MobiDB-lite"/>
    </source>
</evidence>
<organism evidence="3 4">
    <name type="scientific">Tilletia laevis</name>
    <dbReference type="NCBI Taxonomy" id="157183"/>
    <lineage>
        <taxon>Eukaryota</taxon>
        <taxon>Fungi</taxon>
        <taxon>Dikarya</taxon>
        <taxon>Basidiomycota</taxon>
        <taxon>Ustilaginomycotina</taxon>
        <taxon>Exobasidiomycetes</taxon>
        <taxon>Tilletiales</taxon>
        <taxon>Tilletiaceae</taxon>
        <taxon>Tilletia</taxon>
    </lineage>
</organism>
<reference evidence="3 4" key="1">
    <citation type="submission" date="2020-10" db="EMBL/GenBank/DDBJ databases">
        <authorList>
            <person name="Sedaghatjoo S."/>
        </authorList>
    </citation>
    <scope>NUCLEOTIDE SEQUENCE [LARGE SCALE GENOMIC DNA]</scope>
    <source>
        <strain evidence="3 4">LLFL</strain>
    </source>
</reference>
<dbReference type="Proteomes" id="UP000836404">
    <property type="component" value="Unassembled WGS sequence"/>
</dbReference>
<gene>
    <name evidence="3" type="ORF">JKILLFL_G1302</name>
</gene>
<dbReference type="EMBL" id="CAJHJF010001045">
    <property type="protein sequence ID" value="CAD6910650.1"/>
    <property type="molecule type" value="Genomic_DNA"/>
</dbReference>
<evidence type="ECO:0000313" key="4">
    <source>
        <dbReference type="Proteomes" id="UP000836404"/>
    </source>
</evidence>
<accession>A0A9N8Q8D1</accession>
<sequence length="1075" mass="120023">MVTRREEALGAVKLYPGEPYVGDASVAASPSLQWTGSDSEFVDSDLLVLFRNVASLVPVAGPILAPALAYVKDIVICVKTVKDNQRRAESLATDVLSHAQGLLQTAKDADIRLLPGTPVANIVIRLEVRLKVILQDIRICQDPFANKFSKAFEQFVKRDDIAAILSVGREQLKLSMAAFSNEPLLSMAVPAQSHLSRTKRLPFFEKQAKEEAALPFRILEAELEHHSTVGAAHAPDPNTRDKVAADVDILHLLQQMAGKLKLEMVTLNDDDSARTTALELSKMVIESQQTGEDAQDRFESIKQLFALGTCLMQLAMYSEALPVWTLAASNSRQSSANQASPQLLLGFILFALSKSYYMVSRIDEALDAVEECVDILGKADVRDAVVAASLNTARDFKETLEKASNDAAQGIPGPTRHSAPSGFFTYQPGDSARAVLSSEKRVELYERLHGLDASRWRPDYAKALSDHAGYLLEWAERCDSATAAQVREKRVGVYERLHGLDAPRWLLNYVAELSDFAKYLSKSDQPGDYERAMQLHDKRVKLFKPLVALGKFRWNYVEALLDHVKYLVKSDRPGDSARAVQISEGAIELFKQLYEEEASRWRPYYAEALSNHAGYLSKWGDPGDSARAVQFSEKGIELYKQLHTDDASKWQSDYAEALSDHAGYLLEWAERCDSATAAQVREKRVGVYERLHGLDASRWRPDYAKALSNHAGYLSKSGQPGGFARAVQASQRRVELFKEDVVQWKKPYEDAQESHASYLRIFEELKSPYPAIRYILSPVSISFKHLVVTLKRTNEQTRQLAEELEQTIRKVIVDLVANVEVSDNVHSVDSEFNVIAQKLDSDLVRILKDISPDSQRWRFLAPWKTTKTVLARAKEEFAVLYSNLCARPNVPGHVQPTLDLNRFSHYPDLGDLLKACNSSIPFVAATIRPVLISLDGILISVQDSKDDDVRRQGAALAVEILKPVKGFVDLFNGGDFIRSPDFAFAEAMRKLGDDLFELRSDMCTRQRASGHWWRIFVARKSVESLLVSGHKAFMANTKQAEMDVLYERYAGQPRPTPEDASPNPPAVDMSSIPVP</sequence>